<dbReference type="AlphaFoldDB" id="A0A5P2CML9"/>
<feature type="transmembrane region" description="Helical" evidence="2">
    <location>
        <begin position="26"/>
        <end position="47"/>
    </location>
</feature>
<dbReference type="EMBL" id="CP029191">
    <property type="protein sequence ID" value="QES44182.1"/>
    <property type="molecule type" value="Genomic_DNA"/>
</dbReference>
<dbReference type="Proteomes" id="UP000324015">
    <property type="component" value="Chromosome"/>
</dbReference>
<organism evidence="4 5">
    <name type="scientific">Streptomyces venezuelae</name>
    <dbReference type="NCBI Taxonomy" id="54571"/>
    <lineage>
        <taxon>Bacteria</taxon>
        <taxon>Bacillati</taxon>
        <taxon>Actinomycetota</taxon>
        <taxon>Actinomycetes</taxon>
        <taxon>Kitasatosporales</taxon>
        <taxon>Streptomycetaceae</taxon>
        <taxon>Streptomyces</taxon>
    </lineage>
</organism>
<evidence type="ECO:0000256" key="1">
    <source>
        <dbReference type="SAM" id="MobiDB-lite"/>
    </source>
</evidence>
<dbReference type="InterPro" id="IPR015943">
    <property type="entry name" value="WD40/YVTN_repeat-like_dom_sf"/>
</dbReference>
<keyword evidence="2" id="KW-0472">Membrane</keyword>
<feature type="compositionally biased region" description="Basic and acidic residues" evidence="1">
    <location>
        <begin position="55"/>
        <end position="72"/>
    </location>
</feature>
<evidence type="ECO:0000256" key="2">
    <source>
        <dbReference type="SAM" id="Phobius"/>
    </source>
</evidence>
<accession>A0A5P2CML9</accession>
<evidence type="ECO:0000259" key="3">
    <source>
        <dbReference type="Pfam" id="PF13360"/>
    </source>
</evidence>
<keyword evidence="2" id="KW-0812">Transmembrane</keyword>
<reference evidence="4 5" key="1">
    <citation type="submission" date="2018-05" db="EMBL/GenBank/DDBJ databases">
        <title>Streptomyces venezuelae.</title>
        <authorList>
            <person name="Kim W."/>
            <person name="Lee N."/>
            <person name="Cho B.-K."/>
        </authorList>
    </citation>
    <scope>NUCLEOTIDE SEQUENCE [LARGE SCALE GENOMIC DNA]</scope>
    <source>
        <strain evidence="4 5">ATCC 14585</strain>
    </source>
</reference>
<sequence>MSFGPPPSPFTQSTLAAAEGKKRRTVLVVGVLLALTAALCAGGWVLWGRGGDSTSKPDADRARPADAIRETVETPPRTPEGGTAAEYVDKPLKEGQTASAKGTWATEKIVAKGIVNVVRGFRIGDSEKVWQLKFPGPVCAVTRHVSVDGRTAVAFSGERPKKTDTGEGDTAPCDRIAVFDIDTGRKLWDKKLPGEAALAMGVNVTMTRGTVVAVSGQASVAYDMTSGRRLWTDTSVSKCADLGYAGGRGLVALVRCGDSGDPEFRVQKVAPRTGKTLWTYKVAASIKGVHLASSSPPVIAVAAGDLTSTNLIALSDDKGRQRGTIRLEGDRYVHGCDETFSAEVERCTGVVVGKRQLYMATKPREFSPETSRGPVANEIVAFDLATGNTVRKFDARPGRPMFPLRMSGDKVIAYREAATAPSAAVSLDPDSGKESLLLLFGEDEAPEMNGLEPPEVVYEHGRIFLAATSVTRSKGDGPQQWVMRGFESSG</sequence>
<keyword evidence="2" id="KW-1133">Transmembrane helix</keyword>
<dbReference type="Gene3D" id="2.130.10.10">
    <property type="entry name" value="YVTN repeat-like/Quinoprotein amine dehydrogenase"/>
    <property type="match status" value="2"/>
</dbReference>
<dbReference type="Pfam" id="PF13360">
    <property type="entry name" value="PQQ_2"/>
    <property type="match status" value="1"/>
</dbReference>
<name>A0A5P2CML9_STRVZ</name>
<evidence type="ECO:0000313" key="4">
    <source>
        <dbReference type="EMBL" id="QES44182.1"/>
    </source>
</evidence>
<dbReference type="InterPro" id="IPR002372">
    <property type="entry name" value="PQQ_rpt_dom"/>
</dbReference>
<feature type="region of interest" description="Disordered" evidence="1">
    <location>
        <begin position="51"/>
        <end position="99"/>
    </location>
</feature>
<dbReference type="InterPro" id="IPR011047">
    <property type="entry name" value="Quinoprotein_ADH-like_sf"/>
</dbReference>
<evidence type="ECO:0000313" key="5">
    <source>
        <dbReference type="Proteomes" id="UP000324015"/>
    </source>
</evidence>
<protein>
    <recommendedName>
        <fullName evidence="3">Pyrrolo-quinoline quinone repeat domain-containing protein</fullName>
    </recommendedName>
</protein>
<proteinExistence type="predicted"/>
<gene>
    <name evidence="4" type="ORF">DEJ49_27145</name>
</gene>
<dbReference type="SUPFAM" id="SSF50998">
    <property type="entry name" value="Quinoprotein alcohol dehydrogenase-like"/>
    <property type="match status" value="1"/>
</dbReference>
<feature type="domain" description="Pyrrolo-quinoline quinone repeat" evidence="3">
    <location>
        <begin position="175"/>
        <end position="328"/>
    </location>
</feature>